<proteinExistence type="predicted"/>
<reference evidence="1" key="1">
    <citation type="journal article" date="2014" name="Int. J. Syst. Evol. Microbiol.">
        <title>Complete genome of a new Firmicutes species belonging to the dominant human colonic microbiota ('Ruminococcus bicirculans') reveals two chromosomes and a selective capacity to utilize plant glucans.</title>
        <authorList>
            <consortium name="NISC Comparative Sequencing Program"/>
            <person name="Wegmann U."/>
            <person name="Louis P."/>
            <person name="Goesmann A."/>
            <person name="Henrissat B."/>
            <person name="Duncan S.H."/>
            <person name="Flint H.J."/>
        </authorList>
    </citation>
    <scope>NUCLEOTIDE SEQUENCE</scope>
    <source>
        <strain evidence="1">CGMCC 1.15287</strain>
    </source>
</reference>
<dbReference type="AlphaFoldDB" id="A0A7W6K6X0"/>
<dbReference type="RefSeq" id="WP_183759554.1">
    <property type="nucleotide sequence ID" value="NZ_BMHZ01000002.1"/>
</dbReference>
<sequence>MSYITYIQQRFESIKLYEEVAEFFNVDPSKIGNLDSNVSKDIYLNVEYFDAGFCTRLSVYFDVKNYNNLKEIDFSIFLSERLNENVLISFWTNNPFLWILIEPKGSLFKVQEIPGDEGVVIDFTSKELLSLELVKRESLD</sequence>
<reference evidence="4" key="2">
    <citation type="journal article" date="2019" name="Int. J. Syst. Evol. Microbiol.">
        <title>The Global Catalogue of Microorganisms (GCM) 10K type strain sequencing project: providing services to taxonomists for standard genome sequencing and annotation.</title>
        <authorList>
            <consortium name="The Broad Institute Genomics Platform"/>
            <consortium name="The Broad Institute Genome Sequencing Center for Infectious Disease"/>
            <person name="Wu L."/>
            <person name="Ma J."/>
        </authorList>
    </citation>
    <scope>NUCLEOTIDE SEQUENCE [LARGE SCALE GENOMIC DNA]</scope>
    <source>
        <strain evidence="4">CGMCC 1.15287</strain>
    </source>
</reference>
<name>A0A7W6K6X0_9SPHI</name>
<keyword evidence="4" id="KW-1185">Reference proteome</keyword>
<comment type="caution">
    <text evidence="2">The sequence shown here is derived from an EMBL/GenBank/DDBJ whole genome shotgun (WGS) entry which is preliminary data.</text>
</comment>
<protein>
    <submittedName>
        <fullName evidence="2">Uncharacterized protein</fullName>
    </submittedName>
</protein>
<evidence type="ECO:0000313" key="1">
    <source>
        <dbReference type="EMBL" id="GGH00623.1"/>
    </source>
</evidence>
<organism evidence="2 3">
    <name type="scientific">Pedobacter zeae</name>
    <dbReference type="NCBI Taxonomy" id="1737356"/>
    <lineage>
        <taxon>Bacteria</taxon>
        <taxon>Pseudomonadati</taxon>
        <taxon>Bacteroidota</taxon>
        <taxon>Sphingobacteriia</taxon>
        <taxon>Sphingobacteriales</taxon>
        <taxon>Sphingobacteriaceae</taxon>
        <taxon>Pedobacter</taxon>
    </lineage>
</organism>
<dbReference type="EMBL" id="BMHZ01000002">
    <property type="protein sequence ID" value="GGH00623.1"/>
    <property type="molecule type" value="Genomic_DNA"/>
</dbReference>
<evidence type="ECO:0000313" key="4">
    <source>
        <dbReference type="Proteomes" id="UP000642938"/>
    </source>
</evidence>
<dbReference type="Proteomes" id="UP000532273">
    <property type="component" value="Unassembled WGS sequence"/>
</dbReference>
<dbReference type="EMBL" id="JACIEF010000001">
    <property type="protein sequence ID" value="MBB4106270.1"/>
    <property type="molecule type" value="Genomic_DNA"/>
</dbReference>
<evidence type="ECO:0000313" key="2">
    <source>
        <dbReference type="EMBL" id="MBB4106270.1"/>
    </source>
</evidence>
<accession>A0A7W6K6X0</accession>
<reference evidence="1" key="4">
    <citation type="submission" date="2024-05" db="EMBL/GenBank/DDBJ databases">
        <authorList>
            <person name="Sun Q."/>
            <person name="Zhou Y."/>
        </authorList>
    </citation>
    <scope>NUCLEOTIDE SEQUENCE</scope>
    <source>
        <strain evidence="1">CGMCC 1.15287</strain>
    </source>
</reference>
<gene>
    <name evidence="1" type="ORF">GCM10007422_14000</name>
    <name evidence="2" type="ORF">GGQ60_000230</name>
</gene>
<dbReference type="Proteomes" id="UP000642938">
    <property type="component" value="Unassembled WGS sequence"/>
</dbReference>
<evidence type="ECO:0000313" key="3">
    <source>
        <dbReference type="Proteomes" id="UP000532273"/>
    </source>
</evidence>
<reference evidence="2 3" key="3">
    <citation type="submission" date="2020-08" db="EMBL/GenBank/DDBJ databases">
        <title>Genomic Encyclopedia of Type Strains, Phase IV (KMG-IV): sequencing the most valuable type-strain genomes for metagenomic binning, comparative biology and taxonomic classification.</title>
        <authorList>
            <person name="Goeker M."/>
        </authorList>
    </citation>
    <scope>NUCLEOTIDE SEQUENCE [LARGE SCALE GENOMIC DNA]</scope>
    <source>
        <strain evidence="2 3">DSM 100774</strain>
    </source>
</reference>